<dbReference type="GeneID" id="79271791"/>
<dbReference type="InterPro" id="IPR000073">
    <property type="entry name" value="AB_hydrolase_1"/>
</dbReference>
<keyword evidence="4" id="KW-1185">Reference proteome</keyword>
<proteinExistence type="predicted"/>
<evidence type="ECO:0000313" key="3">
    <source>
        <dbReference type="EMBL" id="MFC7095813.1"/>
    </source>
</evidence>
<comment type="caution">
    <text evidence="3">The sequence shown here is derived from an EMBL/GenBank/DDBJ whole genome shotgun (WGS) entry which is preliminary data.</text>
</comment>
<gene>
    <name evidence="3" type="ORF">ACFQKD_00715</name>
</gene>
<dbReference type="RefSeq" id="WP_276239800.1">
    <property type="nucleotide sequence ID" value="NZ_CP119991.1"/>
</dbReference>
<evidence type="ECO:0000256" key="1">
    <source>
        <dbReference type="ARBA" id="ARBA00022801"/>
    </source>
</evidence>
<protein>
    <submittedName>
        <fullName evidence="3">Alpha/beta fold hydrolase</fullName>
    </submittedName>
</protein>
<dbReference type="Pfam" id="PF00561">
    <property type="entry name" value="Abhydrolase_1"/>
    <property type="match status" value="1"/>
</dbReference>
<dbReference type="Proteomes" id="UP001596388">
    <property type="component" value="Unassembled WGS sequence"/>
</dbReference>
<dbReference type="InterPro" id="IPR029058">
    <property type="entry name" value="AB_hydrolase_fold"/>
</dbReference>
<dbReference type="PRINTS" id="PR00111">
    <property type="entry name" value="ABHYDROLASE"/>
</dbReference>
<dbReference type="AlphaFoldDB" id="A0ABD5WTL3"/>
<evidence type="ECO:0000259" key="2">
    <source>
        <dbReference type="Pfam" id="PF00561"/>
    </source>
</evidence>
<dbReference type="Gene3D" id="3.40.50.1820">
    <property type="entry name" value="alpha/beta hydrolase"/>
    <property type="match status" value="1"/>
</dbReference>
<sequence length="297" mass="34006">MQTRLRTPPALAGVDVDHEFREVNGVGLHVVAAGDPADPLVVLLHGFPEFWYGWHRQIAPLVAAGYRVLVPDQRGYNRSGKPAGVRPYRLTELSRDVVELIRSDGYESAHIVGHDWGAFVAWDLALRHPERVDRLGVVNVPHPTVFRRTLLRNREQLRRSWYAFAFQLPFVPEWAAARDDFSLWVRLLAGSVPDGTFTEADFDRYRRAWSHPRTARSMINWYRAVPRYPRLPPRERVTAPTLIVWGEQDEALVPEMAPESRSYCDDGRLERFPNAGHFVTHERPDAVADLLVDHLDG</sequence>
<accession>A0ABD5WTL3</accession>
<dbReference type="InterPro" id="IPR000639">
    <property type="entry name" value="Epox_hydrolase-like"/>
</dbReference>
<organism evidence="3 4">
    <name type="scientific">Halobaculum marinum</name>
    <dbReference type="NCBI Taxonomy" id="3031996"/>
    <lineage>
        <taxon>Archaea</taxon>
        <taxon>Methanobacteriati</taxon>
        <taxon>Methanobacteriota</taxon>
        <taxon>Stenosarchaea group</taxon>
        <taxon>Halobacteria</taxon>
        <taxon>Halobacteriales</taxon>
        <taxon>Haloferacaceae</taxon>
        <taxon>Halobaculum</taxon>
    </lineage>
</organism>
<dbReference type="SUPFAM" id="SSF53474">
    <property type="entry name" value="alpha/beta-Hydrolases"/>
    <property type="match status" value="1"/>
</dbReference>
<dbReference type="PANTHER" id="PTHR43329">
    <property type="entry name" value="EPOXIDE HYDROLASE"/>
    <property type="match status" value="1"/>
</dbReference>
<keyword evidence="1 3" id="KW-0378">Hydrolase</keyword>
<dbReference type="GO" id="GO:0016787">
    <property type="term" value="F:hydrolase activity"/>
    <property type="evidence" value="ECO:0007669"/>
    <property type="project" value="UniProtKB-KW"/>
</dbReference>
<name>A0ABD5WTL3_9EURY</name>
<evidence type="ECO:0000313" key="4">
    <source>
        <dbReference type="Proteomes" id="UP001596388"/>
    </source>
</evidence>
<dbReference type="PRINTS" id="PR00412">
    <property type="entry name" value="EPOXHYDRLASE"/>
</dbReference>
<reference evidence="3 4" key="1">
    <citation type="journal article" date="2019" name="Int. J. Syst. Evol. Microbiol.">
        <title>The Global Catalogue of Microorganisms (GCM) 10K type strain sequencing project: providing services to taxonomists for standard genome sequencing and annotation.</title>
        <authorList>
            <consortium name="The Broad Institute Genomics Platform"/>
            <consortium name="The Broad Institute Genome Sequencing Center for Infectious Disease"/>
            <person name="Wu L."/>
            <person name="Ma J."/>
        </authorList>
    </citation>
    <scope>NUCLEOTIDE SEQUENCE [LARGE SCALE GENOMIC DNA]</scope>
    <source>
        <strain evidence="3 4">DT55</strain>
    </source>
</reference>
<dbReference type="EMBL" id="JBHTAG010000001">
    <property type="protein sequence ID" value="MFC7095813.1"/>
    <property type="molecule type" value="Genomic_DNA"/>
</dbReference>
<feature type="domain" description="AB hydrolase-1" evidence="2">
    <location>
        <begin position="39"/>
        <end position="284"/>
    </location>
</feature>